<keyword evidence="7 9" id="KW-0378">Hydrolase</keyword>
<reference evidence="9 10" key="1">
    <citation type="journal article" date="2018" name="J. Microbiol.">
        <title>Baekduia soli gen. nov., sp. nov., a novel bacterium isolated from the soil of Baekdu Mountain and proposal of a novel family name, Baekduiaceae fam. nov.</title>
        <authorList>
            <person name="An D.S."/>
            <person name="Siddiqi M.Z."/>
            <person name="Kim K.H."/>
            <person name="Yu H.S."/>
            <person name="Im W.T."/>
        </authorList>
    </citation>
    <scope>NUCLEOTIDE SEQUENCE [LARGE SCALE GENOMIC DNA]</scope>
    <source>
        <strain evidence="9 10">BR7-21</strain>
    </source>
</reference>
<dbReference type="Proteomes" id="UP000321805">
    <property type="component" value="Chromosome"/>
</dbReference>
<keyword evidence="10" id="KW-1185">Reference proteome</keyword>
<dbReference type="CDD" id="cd01400">
    <property type="entry name" value="6PGL"/>
    <property type="match status" value="1"/>
</dbReference>
<dbReference type="InterPro" id="IPR005900">
    <property type="entry name" value="6-phosphogluconolactonase_DevB"/>
</dbReference>
<dbReference type="NCBIfam" id="TIGR01198">
    <property type="entry name" value="pgl"/>
    <property type="match status" value="1"/>
</dbReference>
<accession>A0A5B8U437</accession>
<comment type="pathway">
    <text evidence="3 7">Carbohydrate degradation; pentose phosphate pathway; D-ribulose 5-phosphate from D-glucose 6-phosphate (oxidative stage): step 2/3.</text>
</comment>
<organism evidence="9 10">
    <name type="scientific">Baekduia soli</name>
    <dbReference type="NCBI Taxonomy" id="496014"/>
    <lineage>
        <taxon>Bacteria</taxon>
        <taxon>Bacillati</taxon>
        <taxon>Actinomycetota</taxon>
        <taxon>Thermoleophilia</taxon>
        <taxon>Solirubrobacterales</taxon>
        <taxon>Baekduiaceae</taxon>
        <taxon>Baekduia</taxon>
    </lineage>
</organism>
<evidence type="ECO:0000256" key="1">
    <source>
        <dbReference type="ARBA" id="ARBA00000832"/>
    </source>
</evidence>
<dbReference type="Gene3D" id="3.40.50.1360">
    <property type="match status" value="1"/>
</dbReference>
<name>A0A5B8U437_9ACTN</name>
<evidence type="ECO:0000256" key="7">
    <source>
        <dbReference type="RuleBase" id="RU365095"/>
    </source>
</evidence>
<dbReference type="GO" id="GO:0006098">
    <property type="term" value="P:pentose-phosphate shunt"/>
    <property type="evidence" value="ECO:0007669"/>
    <property type="project" value="UniProtKB-UniPathway"/>
</dbReference>
<comment type="function">
    <text evidence="2 7">Hydrolysis of 6-phosphogluconolactone to 6-phosphogluconate.</text>
</comment>
<dbReference type="EMBL" id="CP042430">
    <property type="protein sequence ID" value="QEC47655.1"/>
    <property type="molecule type" value="Genomic_DNA"/>
</dbReference>
<proteinExistence type="inferred from homology"/>
<dbReference type="Pfam" id="PF01182">
    <property type="entry name" value="Glucosamine_iso"/>
    <property type="match status" value="1"/>
</dbReference>
<evidence type="ECO:0000313" key="9">
    <source>
        <dbReference type="EMBL" id="QEC47655.1"/>
    </source>
</evidence>
<dbReference type="InterPro" id="IPR039104">
    <property type="entry name" value="6PGL"/>
</dbReference>
<dbReference type="AlphaFoldDB" id="A0A5B8U437"/>
<evidence type="ECO:0000313" key="10">
    <source>
        <dbReference type="Proteomes" id="UP000321805"/>
    </source>
</evidence>
<gene>
    <name evidence="7 9" type="primary">pgl</name>
    <name evidence="9" type="ORF">FSW04_08760</name>
</gene>
<comment type="catalytic activity">
    <reaction evidence="1 7">
        <text>6-phospho-D-glucono-1,5-lactone + H2O = 6-phospho-D-gluconate + H(+)</text>
        <dbReference type="Rhea" id="RHEA:12556"/>
        <dbReference type="ChEBI" id="CHEBI:15377"/>
        <dbReference type="ChEBI" id="CHEBI:15378"/>
        <dbReference type="ChEBI" id="CHEBI:57955"/>
        <dbReference type="ChEBI" id="CHEBI:58759"/>
        <dbReference type="EC" id="3.1.1.31"/>
    </reaction>
</comment>
<comment type="similarity">
    <text evidence="4 7">Belongs to the glucosamine/galactosamine-6-phosphate isomerase family. 6-phosphogluconolactonase subfamily.</text>
</comment>
<feature type="domain" description="Glucosamine/galactosamine-6-phosphate isomerase" evidence="8">
    <location>
        <begin position="10"/>
        <end position="208"/>
    </location>
</feature>
<dbReference type="UniPathway" id="UPA00115">
    <property type="reaction ID" value="UER00409"/>
</dbReference>
<dbReference type="PANTHER" id="PTHR11054">
    <property type="entry name" value="6-PHOSPHOGLUCONOLACTONASE"/>
    <property type="match status" value="1"/>
</dbReference>
<evidence type="ECO:0000259" key="8">
    <source>
        <dbReference type="Pfam" id="PF01182"/>
    </source>
</evidence>
<dbReference type="SUPFAM" id="SSF100950">
    <property type="entry name" value="NagB/RpiA/CoA transferase-like"/>
    <property type="match status" value="1"/>
</dbReference>
<protein>
    <recommendedName>
        <fullName evidence="6 7">6-phosphogluconolactonase</fullName>
        <shortName evidence="7">6PGL</shortName>
        <ecNumber evidence="5 7">3.1.1.31</ecNumber>
    </recommendedName>
</protein>
<dbReference type="KEGG" id="bsol:FSW04_08760"/>
<dbReference type="EC" id="3.1.1.31" evidence="5 7"/>
<dbReference type="InterPro" id="IPR037171">
    <property type="entry name" value="NagB/RpiA_transferase-like"/>
</dbReference>
<evidence type="ECO:0000256" key="6">
    <source>
        <dbReference type="ARBA" id="ARBA00020337"/>
    </source>
</evidence>
<evidence type="ECO:0000256" key="2">
    <source>
        <dbReference type="ARBA" id="ARBA00002681"/>
    </source>
</evidence>
<evidence type="ECO:0000256" key="4">
    <source>
        <dbReference type="ARBA" id="ARBA00010662"/>
    </source>
</evidence>
<dbReference type="PANTHER" id="PTHR11054:SF0">
    <property type="entry name" value="6-PHOSPHOGLUCONOLACTONASE"/>
    <property type="match status" value="1"/>
</dbReference>
<dbReference type="GO" id="GO:0005975">
    <property type="term" value="P:carbohydrate metabolic process"/>
    <property type="evidence" value="ECO:0007669"/>
    <property type="project" value="UniProtKB-UniRule"/>
</dbReference>
<sequence>MPVQLSRQADAESLARHAARDLATAIAHARAERGVAHVGLAGGSTPMRCYELMDGQLSDWTEVHLWYGDERCVPFDDPESNHGQVKDRLRARGATWHPMPATLGPAEGAIEYSRELGDTVLDIIQLGMGPDGHTASLFPDHPVLDAHGVAAGVTDSPKPPPQRITLTLPKINSSRRIVLLAAGEGKSEALTRAMGPPDRRTPASLLDRTKLLIMADASVLPD</sequence>
<dbReference type="GO" id="GO:0017057">
    <property type="term" value="F:6-phosphogluconolactonase activity"/>
    <property type="evidence" value="ECO:0007669"/>
    <property type="project" value="UniProtKB-UniRule"/>
</dbReference>
<evidence type="ECO:0000256" key="3">
    <source>
        <dbReference type="ARBA" id="ARBA00004961"/>
    </source>
</evidence>
<dbReference type="InterPro" id="IPR006148">
    <property type="entry name" value="Glc/Gal-6P_isomerase"/>
</dbReference>
<evidence type="ECO:0000256" key="5">
    <source>
        <dbReference type="ARBA" id="ARBA00013198"/>
    </source>
</evidence>
<dbReference type="RefSeq" id="WP_146918359.1">
    <property type="nucleotide sequence ID" value="NZ_CP042430.1"/>
</dbReference>
<dbReference type="OrthoDB" id="9810967at2"/>